<dbReference type="OrthoDB" id="2019747at2759"/>
<dbReference type="Gene3D" id="2.60.120.200">
    <property type="match status" value="1"/>
</dbReference>
<evidence type="ECO:0008006" key="6">
    <source>
        <dbReference type="Google" id="ProtNLM"/>
    </source>
</evidence>
<sequence length="357" mass="37864">MAMQMPPPLLPSLTLFLCLSLALLLLPPRPASAVSSSPSFSLDFFPAAGAIAQLALSGGASANATSGDVSMPIPGARVQYRTPIAASALRPGFSTYFSFALPPPAPSSSSLAFFLTPSAGSASRSPPALSVVFSARHVRLDLAGRTVLQTETHHPVPTTPSLQLLHLHAWIDYHSNNSSSNPATDTLHVRLAATRTPTPTHHPTPAPTPPLLSYPLHLPPVLRRGPILAGFRTSSGNCTLFTWAFRAAPNRMHSMPLNPTDLLTTPPPERVASASARAPALDRRYSSPWGAALSLLLAAAAGAMLTFLVLFLWYSVAKRRPVAPVEYPMHPSHLVYEKIVLVRVKDDAAVADSAGNK</sequence>
<evidence type="ECO:0000256" key="2">
    <source>
        <dbReference type="SAM" id="Phobius"/>
    </source>
</evidence>
<organism evidence="4 5">
    <name type="scientific">Miscanthus lutarioriparius</name>
    <dbReference type="NCBI Taxonomy" id="422564"/>
    <lineage>
        <taxon>Eukaryota</taxon>
        <taxon>Viridiplantae</taxon>
        <taxon>Streptophyta</taxon>
        <taxon>Embryophyta</taxon>
        <taxon>Tracheophyta</taxon>
        <taxon>Spermatophyta</taxon>
        <taxon>Magnoliopsida</taxon>
        <taxon>Liliopsida</taxon>
        <taxon>Poales</taxon>
        <taxon>Poaceae</taxon>
        <taxon>PACMAD clade</taxon>
        <taxon>Panicoideae</taxon>
        <taxon>Andropogonodae</taxon>
        <taxon>Andropogoneae</taxon>
        <taxon>Saccharinae</taxon>
        <taxon>Miscanthus</taxon>
    </lineage>
</organism>
<evidence type="ECO:0000313" key="5">
    <source>
        <dbReference type="Proteomes" id="UP000604825"/>
    </source>
</evidence>
<dbReference type="PANTHER" id="PTHR32401">
    <property type="entry name" value="CONCANAVALIN A-LIKE LECTIN FAMILY PROTEIN"/>
    <property type="match status" value="1"/>
</dbReference>
<keyword evidence="2" id="KW-0472">Membrane</keyword>
<dbReference type="InterPro" id="IPR013320">
    <property type="entry name" value="ConA-like_dom_sf"/>
</dbReference>
<evidence type="ECO:0000313" key="4">
    <source>
        <dbReference type="EMBL" id="CAD6221799.1"/>
    </source>
</evidence>
<accession>A0A811NDJ7</accession>
<feature type="signal peptide" evidence="3">
    <location>
        <begin position="1"/>
        <end position="33"/>
    </location>
</feature>
<keyword evidence="3" id="KW-0732">Signal</keyword>
<comment type="similarity">
    <text evidence="1">Belongs to the leguminous lectin family.</text>
</comment>
<keyword evidence="5" id="KW-1185">Reference proteome</keyword>
<feature type="transmembrane region" description="Helical" evidence="2">
    <location>
        <begin position="289"/>
        <end position="314"/>
    </location>
</feature>
<proteinExistence type="inferred from homology"/>
<dbReference type="InterPro" id="IPR050258">
    <property type="entry name" value="Leguminous_Lectin"/>
</dbReference>
<comment type="caution">
    <text evidence="4">The sequence shown here is derived from an EMBL/GenBank/DDBJ whole genome shotgun (WGS) entry which is preliminary data.</text>
</comment>
<dbReference type="EMBL" id="CAJGYO010000003">
    <property type="protein sequence ID" value="CAD6221799.1"/>
    <property type="molecule type" value="Genomic_DNA"/>
</dbReference>
<gene>
    <name evidence="4" type="ORF">NCGR_LOCUS15012</name>
</gene>
<name>A0A811NDJ7_9POAL</name>
<dbReference type="Proteomes" id="UP000604825">
    <property type="component" value="Unassembled WGS sequence"/>
</dbReference>
<feature type="chain" id="PRO_5032915213" description="Legume lectin domain-containing protein" evidence="3">
    <location>
        <begin position="34"/>
        <end position="357"/>
    </location>
</feature>
<reference evidence="4" key="1">
    <citation type="submission" date="2020-10" db="EMBL/GenBank/DDBJ databases">
        <authorList>
            <person name="Han B."/>
            <person name="Lu T."/>
            <person name="Zhao Q."/>
            <person name="Huang X."/>
            <person name="Zhao Y."/>
        </authorList>
    </citation>
    <scope>NUCLEOTIDE SEQUENCE</scope>
</reference>
<evidence type="ECO:0000256" key="3">
    <source>
        <dbReference type="SAM" id="SignalP"/>
    </source>
</evidence>
<keyword evidence="2" id="KW-0812">Transmembrane</keyword>
<keyword evidence="2" id="KW-1133">Transmembrane helix</keyword>
<dbReference type="PANTHER" id="PTHR32401:SF16">
    <property type="entry name" value="CONCANAVALIN A-LIKE LECTIN FAMILY PROTEIN"/>
    <property type="match status" value="1"/>
</dbReference>
<dbReference type="SUPFAM" id="SSF49899">
    <property type="entry name" value="Concanavalin A-like lectins/glucanases"/>
    <property type="match status" value="1"/>
</dbReference>
<dbReference type="AlphaFoldDB" id="A0A811NDJ7"/>
<protein>
    <recommendedName>
        <fullName evidence="6">Legume lectin domain-containing protein</fullName>
    </recommendedName>
</protein>
<evidence type="ECO:0000256" key="1">
    <source>
        <dbReference type="ARBA" id="ARBA00007606"/>
    </source>
</evidence>